<dbReference type="PANTHER" id="PTHR10151">
    <property type="entry name" value="ECTONUCLEOTIDE PYROPHOSPHATASE/PHOSPHODIESTERASE"/>
    <property type="match status" value="1"/>
</dbReference>
<dbReference type="EC" id="3.6.1.9" evidence="1"/>
<dbReference type="InterPro" id="IPR002591">
    <property type="entry name" value="Phosphodiest/P_Trfase"/>
</dbReference>
<dbReference type="PANTHER" id="PTHR10151:SF120">
    <property type="entry name" value="BIS(5'-ADENOSYL)-TRIPHOSPHATASE"/>
    <property type="match status" value="1"/>
</dbReference>
<name>A0A8F5BN31_SACSH</name>
<sequence length="391" mass="44170">MAVANTVMGNINLNLKINTYNLIANMDLILPDYYGENIYTLSCFIAEYLGVQRQCLNKMNLNVNSKLVLALFDGLGWNIFNQTGVNLQATKITSVFPSTTSTVLTTLFTASTPGEHGVLGYNTFSKRLGGIVNTLRYTYPTVSDRDSIRDSVPFSSSFPYVKGYLKEVQGKKTISIVPKGIENTEFSNATHGASGESKTYVNFWDAFYQLSQILQQDAYDFIYFYVPDVDTLSHKYGPYTDPTIKSARDILISISEISQKHKKYSFIITADHGHVPVSETILFNNDQDLLNMLDVPPYGDSRAIFLRTRYDVSTYLSRKYESLKIFGKTDFEKLLGKINDVSVLPDYIAVPTDYRAFIFIFKEKDEYDKLKGHHGGLLQEEFEIPLVVLNG</sequence>
<reference evidence="1" key="1">
    <citation type="journal article" date="2021" name="Environ. Microbiol.">
        <title>New insights into the diversity and evolution of the archaeal mobilome from three complete genomes of Saccharolobus shibatae.</title>
        <authorList>
            <person name="Medvedeva S."/>
            <person name="Brandt D."/>
            <person name="Cvirkaite-Krupovic V."/>
            <person name="Liu Y."/>
            <person name="Severinov K."/>
            <person name="Ishino S."/>
            <person name="Ishino Y."/>
            <person name="Prangishvili D."/>
            <person name="Kalinowski J."/>
            <person name="Krupovic M."/>
        </authorList>
    </citation>
    <scope>NUCLEOTIDE SEQUENCE</scope>
    <source>
        <strain evidence="1">B12</strain>
    </source>
</reference>
<dbReference type="GO" id="GO:0004528">
    <property type="term" value="F:phosphodiesterase I activity"/>
    <property type="evidence" value="ECO:0007669"/>
    <property type="project" value="UniProtKB-EC"/>
</dbReference>
<dbReference type="Proteomes" id="UP000694018">
    <property type="component" value="Chromosome"/>
</dbReference>
<proteinExistence type="predicted"/>
<dbReference type="KEGG" id="sshi:J5U23_01180"/>
<dbReference type="EC" id="3.1.4.1" evidence="1"/>
<keyword evidence="1" id="KW-0378">Hydrolase</keyword>
<dbReference type="AlphaFoldDB" id="A0A8F5BN31"/>
<gene>
    <name evidence="1" type="ORF">J5U23_01180</name>
</gene>
<dbReference type="EMBL" id="CP077717">
    <property type="protein sequence ID" value="QXJ28311.1"/>
    <property type="molecule type" value="Genomic_DNA"/>
</dbReference>
<dbReference type="SUPFAM" id="SSF53649">
    <property type="entry name" value="Alkaline phosphatase-like"/>
    <property type="match status" value="1"/>
</dbReference>
<evidence type="ECO:0000313" key="1">
    <source>
        <dbReference type="EMBL" id="QXJ28311.1"/>
    </source>
</evidence>
<dbReference type="InterPro" id="IPR017850">
    <property type="entry name" value="Alkaline_phosphatase_core_sf"/>
</dbReference>
<dbReference type="Pfam" id="PF01663">
    <property type="entry name" value="Phosphodiest"/>
    <property type="match status" value="1"/>
</dbReference>
<protein>
    <submittedName>
        <fullName evidence="1">Alkaline phosphodiesterase I / Nucleotide pyrophosphatase</fullName>
        <ecNumber evidence="1">3.1.4.1</ecNumber>
        <ecNumber evidence="1">3.6.1.9</ecNumber>
    </submittedName>
</protein>
<dbReference type="GO" id="GO:0047429">
    <property type="term" value="F:nucleoside triphosphate diphosphatase activity"/>
    <property type="evidence" value="ECO:0007669"/>
    <property type="project" value="UniProtKB-EC"/>
</dbReference>
<dbReference type="Gene3D" id="3.40.720.10">
    <property type="entry name" value="Alkaline Phosphatase, subunit A"/>
    <property type="match status" value="1"/>
</dbReference>
<accession>A0A8F5BN31</accession>
<organism evidence="1 2">
    <name type="scientific">Saccharolobus shibatae (strain ATCC 51178 / DSM 5389 / JCM 8931 / NBRC 15437 / B12)</name>
    <name type="common">Sulfolobus shibatae</name>
    <dbReference type="NCBI Taxonomy" id="523848"/>
    <lineage>
        <taxon>Archaea</taxon>
        <taxon>Thermoproteota</taxon>
        <taxon>Thermoprotei</taxon>
        <taxon>Sulfolobales</taxon>
        <taxon>Sulfolobaceae</taxon>
        <taxon>Saccharolobus</taxon>
    </lineage>
</organism>
<evidence type="ECO:0000313" key="2">
    <source>
        <dbReference type="Proteomes" id="UP000694018"/>
    </source>
</evidence>